<proteinExistence type="predicted"/>
<dbReference type="InterPro" id="IPR002123">
    <property type="entry name" value="Plipid/glycerol_acylTrfase"/>
</dbReference>
<evidence type="ECO:0000256" key="3">
    <source>
        <dbReference type="ARBA" id="ARBA00023315"/>
    </source>
</evidence>
<gene>
    <name evidence="5" type="ORF">LZC94_48545</name>
</gene>
<dbReference type="SMART" id="SM00563">
    <property type="entry name" value="PlsC"/>
    <property type="match status" value="1"/>
</dbReference>
<dbReference type="Proteomes" id="UP001370348">
    <property type="component" value="Chromosome"/>
</dbReference>
<dbReference type="GO" id="GO:0016746">
    <property type="term" value="F:acyltransferase activity"/>
    <property type="evidence" value="ECO:0007669"/>
    <property type="project" value="UniProtKB-KW"/>
</dbReference>
<dbReference type="Pfam" id="PF01553">
    <property type="entry name" value="Acyltransferase"/>
    <property type="match status" value="1"/>
</dbReference>
<dbReference type="EMBL" id="CP089984">
    <property type="protein sequence ID" value="WXB15652.1"/>
    <property type="molecule type" value="Genomic_DNA"/>
</dbReference>
<dbReference type="RefSeq" id="WP_394825287.1">
    <property type="nucleotide sequence ID" value="NZ_CP089984.1"/>
</dbReference>
<accession>A0ABZ2LXN7</accession>
<dbReference type="SUPFAM" id="SSF69593">
    <property type="entry name" value="Glycerol-3-phosphate (1)-acyltransferase"/>
    <property type="match status" value="1"/>
</dbReference>
<evidence type="ECO:0000256" key="1">
    <source>
        <dbReference type="ARBA" id="ARBA00005189"/>
    </source>
</evidence>
<dbReference type="PANTHER" id="PTHR10434:SF11">
    <property type="entry name" value="1-ACYL-SN-GLYCEROL-3-PHOSPHATE ACYLTRANSFERASE"/>
    <property type="match status" value="1"/>
</dbReference>
<evidence type="ECO:0000313" key="6">
    <source>
        <dbReference type="Proteomes" id="UP001370348"/>
    </source>
</evidence>
<sequence>MDIRHTVTGLYSHLEFGACLVGFLPIMAASHALHRGDPTQREPGRWMRRLGRTVGQLTPLWTFTIEGEAPPDIEAKPHVVIANHESQADPFLLSWLPWDMRWVAKEELFKPPVLGWVMTFGGDIPLRRGDGTSVRAMMAECERAIDAGISIMMFPEGTRAQNGELLRFRDGAFDLAIRTRAPVLPIAIAGTRQMRPKHSRWLGKAHACAKILPAVPTAHLHAEDIGTLRDRCRDIIAAELPDLRARYG</sequence>
<evidence type="ECO:0000313" key="5">
    <source>
        <dbReference type="EMBL" id="WXB15652.1"/>
    </source>
</evidence>
<dbReference type="PANTHER" id="PTHR10434">
    <property type="entry name" value="1-ACYL-SN-GLYCEROL-3-PHOSPHATE ACYLTRANSFERASE"/>
    <property type="match status" value="1"/>
</dbReference>
<organism evidence="5 6">
    <name type="scientific">Pendulispora albinea</name>
    <dbReference type="NCBI Taxonomy" id="2741071"/>
    <lineage>
        <taxon>Bacteria</taxon>
        <taxon>Pseudomonadati</taxon>
        <taxon>Myxococcota</taxon>
        <taxon>Myxococcia</taxon>
        <taxon>Myxococcales</taxon>
        <taxon>Sorangiineae</taxon>
        <taxon>Pendulisporaceae</taxon>
        <taxon>Pendulispora</taxon>
    </lineage>
</organism>
<keyword evidence="6" id="KW-1185">Reference proteome</keyword>
<feature type="domain" description="Phospholipid/glycerol acyltransferase" evidence="4">
    <location>
        <begin position="78"/>
        <end position="191"/>
    </location>
</feature>
<evidence type="ECO:0000256" key="2">
    <source>
        <dbReference type="ARBA" id="ARBA00022679"/>
    </source>
</evidence>
<comment type="pathway">
    <text evidence="1">Lipid metabolism.</text>
</comment>
<evidence type="ECO:0000259" key="4">
    <source>
        <dbReference type="SMART" id="SM00563"/>
    </source>
</evidence>
<reference evidence="5 6" key="1">
    <citation type="submission" date="2021-12" db="EMBL/GenBank/DDBJ databases">
        <title>Discovery of the Pendulisporaceae a myxobacterial family with distinct sporulation behavior and unique specialized metabolism.</title>
        <authorList>
            <person name="Garcia R."/>
            <person name="Popoff A."/>
            <person name="Bader C.D."/>
            <person name="Loehr J."/>
            <person name="Walesch S."/>
            <person name="Walt C."/>
            <person name="Boldt J."/>
            <person name="Bunk B."/>
            <person name="Haeckl F.J.F.P.J."/>
            <person name="Gunesch A.P."/>
            <person name="Birkelbach J."/>
            <person name="Nuebel U."/>
            <person name="Pietschmann T."/>
            <person name="Bach T."/>
            <person name="Mueller R."/>
        </authorList>
    </citation>
    <scope>NUCLEOTIDE SEQUENCE [LARGE SCALE GENOMIC DNA]</scope>
    <source>
        <strain evidence="5 6">MSr11954</strain>
    </source>
</reference>
<dbReference type="CDD" id="cd07989">
    <property type="entry name" value="LPLAT_AGPAT-like"/>
    <property type="match status" value="1"/>
</dbReference>
<name>A0ABZ2LXN7_9BACT</name>
<keyword evidence="2" id="KW-0808">Transferase</keyword>
<protein>
    <submittedName>
        <fullName evidence="5">1-acyl-sn-glycerol-3-phosphate acyltransferase</fullName>
    </submittedName>
</protein>
<keyword evidence="3 5" id="KW-0012">Acyltransferase</keyword>